<dbReference type="InterPro" id="IPR027417">
    <property type="entry name" value="P-loop_NTPase"/>
</dbReference>
<organism evidence="4">
    <name type="scientific">Ixodes ricinus</name>
    <name type="common">Common tick</name>
    <name type="synonym">Acarus ricinus</name>
    <dbReference type="NCBI Taxonomy" id="34613"/>
    <lineage>
        <taxon>Eukaryota</taxon>
        <taxon>Metazoa</taxon>
        <taxon>Ecdysozoa</taxon>
        <taxon>Arthropoda</taxon>
        <taxon>Chelicerata</taxon>
        <taxon>Arachnida</taxon>
        <taxon>Acari</taxon>
        <taxon>Parasitiformes</taxon>
        <taxon>Ixodida</taxon>
        <taxon>Ixodoidea</taxon>
        <taxon>Ixodidae</taxon>
        <taxon>Ixodinae</taxon>
        <taxon>Ixodes</taxon>
    </lineage>
</organism>
<accession>A0A0K8R2S3</accession>
<comment type="similarity">
    <text evidence="2">Belongs to the ELP6 family.</text>
</comment>
<dbReference type="InterPro" id="IPR018627">
    <property type="entry name" value="ELP6"/>
</dbReference>
<dbReference type="GO" id="GO:0033588">
    <property type="term" value="C:elongator holoenzyme complex"/>
    <property type="evidence" value="ECO:0007669"/>
    <property type="project" value="InterPro"/>
</dbReference>
<sequence length="266" mass="29885">MFLELNPFLDFDNKTLSKQFVVISSDDFVDHSFVLNHLLMLYLKTGRRVFQLNLTLDDAFFASVCQKLGINLKTYASKNSFYSFSCPNLLKDLVQSPSSSESHPFSFLTSDGPSDRLSLLRSRIIEELDRFLGSSEASGQVLLMVDDVSCLLHLGLSNSEIVKFVHSLRAHEPLRDCGSLVVGSKFNEPDQDAECHQLCTYLSHLADATVDVRGLSTGHSRDITGQISVTRKADGQRPTTKRMHYRLEDKGVKLFPVGLHRLPFQL</sequence>
<dbReference type="GO" id="GO:0002098">
    <property type="term" value="P:tRNA wobble uridine modification"/>
    <property type="evidence" value="ECO:0007669"/>
    <property type="project" value="InterPro"/>
</dbReference>
<dbReference type="PANTHER" id="PTHR16184">
    <property type="entry name" value="ELONGATOR COMPLEX PROTEIN 6"/>
    <property type="match status" value="1"/>
</dbReference>
<dbReference type="Gene3D" id="3.40.50.300">
    <property type="entry name" value="P-loop containing nucleotide triphosphate hydrolases"/>
    <property type="match status" value="1"/>
</dbReference>
<dbReference type="UniPathway" id="UPA00988"/>
<evidence type="ECO:0000256" key="2">
    <source>
        <dbReference type="ARBA" id="ARBA00008837"/>
    </source>
</evidence>
<evidence type="ECO:0000256" key="3">
    <source>
        <dbReference type="ARBA" id="ARBA00020263"/>
    </source>
</evidence>
<dbReference type="EMBL" id="GADI01008446">
    <property type="protein sequence ID" value="JAA65362.1"/>
    <property type="molecule type" value="mRNA"/>
</dbReference>
<name>A0A0K8R2S3_IXORI</name>
<evidence type="ECO:0000313" key="4">
    <source>
        <dbReference type="EMBL" id="JAA65362.1"/>
    </source>
</evidence>
<proteinExistence type="evidence at transcript level"/>
<evidence type="ECO:0000256" key="1">
    <source>
        <dbReference type="ARBA" id="ARBA00005043"/>
    </source>
</evidence>
<protein>
    <recommendedName>
        <fullName evidence="3">Elongator complex protein 6</fullName>
    </recommendedName>
</protein>
<dbReference type="Pfam" id="PF09807">
    <property type="entry name" value="ELP6"/>
    <property type="match status" value="1"/>
</dbReference>
<comment type="pathway">
    <text evidence="1">tRNA modification; 5-methoxycarbonylmethyl-2-thiouridine-tRNA biosynthesis.</text>
</comment>
<reference evidence="4" key="1">
    <citation type="submission" date="2012-12" db="EMBL/GenBank/DDBJ databases">
        <title>Identification and characterization of a phenylalanine ammonia-lyase gene family in Isatis indigotica Fort.</title>
        <authorList>
            <person name="Liu Q."/>
            <person name="Chen J."/>
            <person name="Zhou X."/>
            <person name="Di P."/>
            <person name="Xiao Y."/>
            <person name="Xuan H."/>
            <person name="Zhang L."/>
            <person name="Chen W."/>
        </authorList>
    </citation>
    <scope>NUCLEOTIDE SEQUENCE</scope>
    <source>
        <tissue evidence="4">Salivary gland</tissue>
    </source>
</reference>
<dbReference type="PANTHER" id="PTHR16184:SF6">
    <property type="entry name" value="ELONGATOR COMPLEX PROTEIN 6"/>
    <property type="match status" value="1"/>
</dbReference>
<dbReference type="AlphaFoldDB" id="A0A0K8R2S3"/>